<dbReference type="PANTHER" id="PTHR12526">
    <property type="entry name" value="GLYCOSYLTRANSFERASE"/>
    <property type="match status" value="1"/>
</dbReference>
<organism evidence="3 4">
    <name type="scientific">Halonatronomonas betaini</name>
    <dbReference type="NCBI Taxonomy" id="2778430"/>
    <lineage>
        <taxon>Bacteria</taxon>
        <taxon>Bacillati</taxon>
        <taxon>Bacillota</taxon>
        <taxon>Clostridia</taxon>
        <taxon>Halanaerobiales</taxon>
        <taxon>Halarsenatibacteraceae</taxon>
        <taxon>Halonatronomonas</taxon>
    </lineage>
</organism>
<feature type="domain" description="Glycosyltransferase subfamily 4-like N-terminal" evidence="2">
    <location>
        <begin position="14"/>
        <end position="170"/>
    </location>
</feature>
<proteinExistence type="predicted"/>
<dbReference type="Proteomes" id="UP000621436">
    <property type="component" value="Unassembled WGS sequence"/>
</dbReference>
<dbReference type="Pfam" id="PF13439">
    <property type="entry name" value="Glyco_transf_4"/>
    <property type="match status" value="1"/>
</dbReference>
<dbReference type="PANTHER" id="PTHR12526:SF630">
    <property type="entry name" value="GLYCOSYLTRANSFERASE"/>
    <property type="match status" value="1"/>
</dbReference>
<dbReference type="RefSeq" id="WP_270453461.1">
    <property type="nucleotide sequence ID" value="NZ_JADPIE010000003.1"/>
</dbReference>
<keyword evidence="4" id="KW-1185">Reference proteome</keyword>
<dbReference type="EMBL" id="JADPIE010000003">
    <property type="protein sequence ID" value="MBF8436557.1"/>
    <property type="molecule type" value="Genomic_DNA"/>
</dbReference>
<dbReference type="CDD" id="cd03801">
    <property type="entry name" value="GT4_PimA-like"/>
    <property type="match status" value="1"/>
</dbReference>
<dbReference type="InterPro" id="IPR001296">
    <property type="entry name" value="Glyco_trans_1"/>
</dbReference>
<comment type="caution">
    <text evidence="3">The sequence shown here is derived from an EMBL/GenBank/DDBJ whole genome shotgun (WGS) entry which is preliminary data.</text>
</comment>
<dbReference type="AlphaFoldDB" id="A0A931FA43"/>
<evidence type="ECO:0000313" key="3">
    <source>
        <dbReference type="EMBL" id="MBF8436557.1"/>
    </source>
</evidence>
<evidence type="ECO:0000259" key="2">
    <source>
        <dbReference type="Pfam" id="PF13439"/>
    </source>
</evidence>
<feature type="domain" description="Glycosyl transferase family 1" evidence="1">
    <location>
        <begin position="181"/>
        <end position="344"/>
    </location>
</feature>
<accession>A0A931FA43</accession>
<dbReference type="InterPro" id="IPR028098">
    <property type="entry name" value="Glyco_trans_4-like_N"/>
</dbReference>
<dbReference type="Gene3D" id="3.40.50.2000">
    <property type="entry name" value="Glycogen Phosphorylase B"/>
    <property type="match status" value="2"/>
</dbReference>
<dbReference type="Pfam" id="PF00534">
    <property type="entry name" value="Glycos_transf_1"/>
    <property type="match status" value="1"/>
</dbReference>
<name>A0A931FA43_9FIRM</name>
<gene>
    <name evidence="3" type="ORF">I0Q91_05675</name>
</gene>
<reference evidence="3" key="1">
    <citation type="submission" date="2020-11" db="EMBL/GenBank/DDBJ databases">
        <title>Halonatronomonas betainensis gen. nov., sp. nov. a novel haloalkaliphilic representative of the family Halanaerobiacae capable of betaine degradation.</title>
        <authorList>
            <person name="Boltyanskaya Y."/>
            <person name="Kevbrin V."/>
            <person name="Detkova E."/>
            <person name="Grouzdev D.S."/>
            <person name="Koziaeva V."/>
            <person name="Zhilina T."/>
        </authorList>
    </citation>
    <scope>NUCLEOTIDE SEQUENCE</scope>
    <source>
        <strain evidence="3">Z-7014</strain>
    </source>
</reference>
<evidence type="ECO:0000259" key="1">
    <source>
        <dbReference type="Pfam" id="PF00534"/>
    </source>
</evidence>
<sequence length="364" mass="41323">MSRNIVFLNTHFSWGGGENWTLLTAKGLADRGHNVWVAGRQDSEIIKRAKAKGLRTEIVNLHNTLSCLNPVKIFSFKSFLEENNIEVLFLNLSRDRKFGAITGALADVERIIYRRGVDRPLKKRFYSNWLYGTVLTDIIANSKSTKENVMKNLKGILNKEKIKLIYNGVEIPENIEPGFSLREDYNINESDKILVNVGRLFPEKGHDLLLAGMKKLNRLNQSWKLFIIGEGDERDKIERLISEYELDDQVYLTGFVDNVDEYLAQADLMVHSARIEGFGLVLVEAMATGLPVVAVAASNIPEIVQDGEVGLLAKEENPQDLAEKVNQLLKDDDLRTTYASNARDYVKKNFSIEKMVNQYEELID</sequence>
<dbReference type="SUPFAM" id="SSF53756">
    <property type="entry name" value="UDP-Glycosyltransferase/glycogen phosphorylase"/>
    <property type="match status" value="1"/>
</dbReference>
<dbReference type="GO" id="GO:0016757">
    <property type="term" value="F:glycosyltransferase activity"/>
    <property type="evidence" value="ECO:0007669"/>
    <property type="project" value="InterPro"/>
</dbReference>
<evidence type="ECO:0000313" key="4">
    <source>
        <dbReference type="Proteomes" id="UP000621436"/>
    </source>
</evidence>
<protein>
    <submittedName>
        <fullName evidence="3">Glycosyltransferase family 4 protein</fullName>
    </submittedName>
</protein>